<reference evidence="1" key="1">
    <citation type="submission" date="2019-11" db="EMBL/GenBank/DDBJ databases">
        <title>Description of new Acetobacter species.</title>
        <authorList>
            <person name="Cleenwerck I."/>
            <person name="Sombolestani A.S."/>
        </authorList>
    </citation>
    <scope>NUCLEOTIDE SEQUENCE</scope>
    <source>
        <strain evidence="1">LMG 1626</strain>
    </source>
</reference>
<dbReference type="Proteomes" id="UP000597459">
    <property type="component" value="Unassembled WGS sequence"/>
</dbReference>
<name>A0A967B2C7_9PROT</name>
<evidence type="ECO:0000313" key="2">
    <source>
        <dbReference type="Proteomes" id="UP000597459"/>
    </source>
</evidence>
<protein>
    <submittedName>
        <fullName evidence="1">Uncharacterized protein</fullName>
    </submittedName>
</protein>
<dbReference type="RefSeq" id="WP_166312575.1">
    <property type="nucleotide sequence ID" value="NZ_WOTH01000001.1"/>
</dbReference>
<organism evidence="1 2">
    <name type="scientific">Acetobacter estunensis</name>
    <dbReference type="NCBI Taxonomy" id="104097"/>
    <lineage>
        <taxon>Bacteria</taxon>
        <taxon>Pseudomonadati</taxon>
        <taxon>Pseudomonadota</taxon>
        <taxon>Alphaproteobacteria</taxon>
        <taxon>Acetobacterales</taxon>
        <taxon>Acetobacteraceae</taxon>
        <taxon>Acetobacter</taxon>
    </lineage>
</organism>
<proteinExistence type="predicted"/>
<sequence>MSDVAPQTELTAGEKVDIRRYCWYPLLGNGHGFGFFCDYSNRCSIEYRMNTLSSEEINVVRRMLTTLMSLETGPAASASNLDTDKASVWTHNKDEVAQRIGLFNQQRFELVRFLGVRPGPAWQSTDIRLVV</sequence>
<comment type="caution">
    <text evidence="1">The sequence shown here is derived from an EMBL/GenBank/DDBJ whole genome shotgun (WGS) entry which is preliminary data.</text>
</comment>
<evidence type="ECO:0000313" key="1">
    <source>
        <dbReference type="EMBL" id="NHO52437.1"/>
    </source>
</evidence>
<dbReference type="EMBL" id="WOTH01000001">
    <property type="protein sequence ID" value="NHO52437.1"/>
    <property type="molecule type" value="Genomic_DNA"/>
</dbReference>
<dbReference type="AlphaFoldDB" id="A0A967B2C7"/>
<accession>A0A967B2C7</accession>
<gene>
    <name evidence="1" type="ORF">GOB87_00445</name>
</gene>
<keyword evidence="2" id="KW-1185">Reference proteome</keyword>